<comment type="caution">
    <text evidence="1">The sequence shown here is derived from an EMBL/GenBank/DDBJ whole genome shotgun (WGS) entry which is preliminary data.</text>
</comment>
<dbReference type="Proteomes" id="UP001148662">
    <property type="component" value="Unassembled WGS sequence"/>
</dbReference>
<name>A0ACC1TBH1_9APHY</name>
<protein>
    <submittedName>
        <fullName evidence="1">Uncharacterized protein</fullName>
    </submittedName>
</protein>
<reference evidence="1" key="1">
    <citation type="submission" date="2022-07" db="EMBL/GenBank/DDBJ databases">
        <title>Genome Sequence of Phlebia brevispora.</title>
        <authorList>
            <person name="Buettner E."/>
        </authorList>
    </citation>
    <scope>NUCLEOTIDE SEQUENCE</scope>
    <source>
        <strain evidence="1">MPL23</strain>
    </source>
</reference>
<keyword evidence="2" id="KW-1185">Reference proteome</keyword>
<dbReference type="EMBL" id="JANHOG010000138">
    <property type="protein sequence ID" value="KAJ3557696.1"/>
    <property type="molecule type" value="Genomic_DNA"/>
</dbReference>
<proteinExistence type="predicted"/>
<sequence length="300" mass="34943">MASLDFYIWTPWYADPIEKPFAYSQLQVEGDETPSPSDRPFTFRSTDLIHDHSTRVYRGIFTGRDGQEINAVCKFVREAGPKASRRFHHEAKMYQTKLRDLQGHCIPRFYGLYSGQFFGNLSMCIILEDCGECVGSYDSLSMDWRRRAVEVLMAIHKRGVRHNDYKPRNLVVDNKENPTRLVAIDFEYASLHECNPGADIELYAFPPAMSDFHCDELYDVADFTRIWTPDILCIFGEFVRIDWFSTPEELLAVAPDYDDLYEYDEALSRAKAAIRDYNRRWDSRKDYMLGNVREVLSPAM</sequence>
<gene>
    <name evidence="1" type="ORF">NM688_g1333</name>
</gene>
<evidence type="ECO:0000313" key="2">
    <source>
        <dbReference type="Proteomes" id="UP001148662"/>
    </source>
</evidence>
<accession>A0ACC1TBH1</accession>
<organism evidence="1 2">
    <name type="scientific">Phlebia brevispora</name>
    <dbReference type="NCBI Taxonomy" id="194682"/>
    <lineage>
        <taxon>Eukaryota</taxon>
        <taxon>Fungi</taxon>
        <taxon>Dikarya</taxon>
        <taxon>Basidiomycota</taxon>
        <taxon>Agaricomycotina</taxon>
        <taxon>Agaricomycetes</taxon>
        <taxon>Polyporales</taxon>
        <taxon>Meruliaceae</taxon>
        <taxon>Phlebia</taxon>
    </lineage>
</organism>
<evidence type="ECO:0000313" key="1">
    <source>
        <dbReference type="EMBL" id="KAJ3557696.1"/>
    </source>
</evidence>